<dbReference type="OrthoDB" id="3354387at2759"/>
<dbReference type="PANTHER" id="PTHR40627:SF4">
    <property type="entry name" value="PRENYLTRANSFERASE ASQH1-RELATED"/>
    <property type="match status" value="1"/>
</dbReference>
<comment type="caution">
    <text evidence="3">The sequence shown here is derived from an EMBL/GenBank/DDBJ whole genome shotgun (WGS) entry which is preliminary data.</text>
</comment>
<evidence type="ECO:0000313" key="4">
    <source>
        <dbReference type="Proteomes" id="UP000481288"/>
    </source>
</evidence>
<keyword evidence="4" id="KW-1185">Reference proteome</keyword>
<evidence type="ECO:0000313" key="3">
    <source>
        <dbReference type="EMBL" id="TVY55640.1"/>
    </source>
</evidence>
<gene>
    <name evidence="3" type="primary">tcpD</name>
    <name evidence="3" type="ORF">LCER1_G006399</name>
</gene>
<dbReference type="GO" id="GO:0009820">
    <property type="term" value="P:alkaloid metabolic process"/>
    <property type="evidence" value="ECO:0007669"/>
    <property type="project" value="InterPro"/>
</dbReference>
<evidence type="ECO:0000256" key="2">
    <source>
        <dbReference type="ARBA" id="ARBA00022679"/>
    </source>
</evidence>
<dbReference type="GO" id="GO:0016765">
    <property type="term" value="F:transferase activity, transferring alkyl or aryl (other than methyl) groups"/>
    <property type="evidence" value="ECO:0007669"/>
    <property type="project" value="InterPro"/>
</dbReference>
<keyword evidence="2" id="KW-0808">Transferase</keyword>
<sequence length="364" mass="40704">MGRSEDPDQTPIDFSWEWRSENEGVLRYTFEPIVASRTHLNSLRNPTQVWLQTLQNQSLFPGLDLEWYDHFVSMMVPPGLGHKDFGASFYARTTAEYGTAVAVDANKDGKTVKAYFWPSLTANELGISNLECEKRAIRALPSEQLQGLQVEPTFDFLDEASERWGIKINLFSIDCLNPRDARIKIYVSSPWTSREFVMDALTLGGRVPVADDSALASLTALWDTFLGDAPDRLSDELLAKSTPGFYLTLGNGGMKSAKMYMSPQHWCTTDEAVLLKLRQYFASQQQSDNLMNKYEPAIQQVLGSAIVNGHCASHFYVGVELTKGRARIVTYLSPQTYLIERSRTQPAIAPKPLSESSPEGNAKV</sequence>
<dbReference type="Pfam" id="PF11991">
    <property type="entry name" value="Trp_DMAT"/>
    <property type="match status" value="1"/>
</dbReference>
<protein>
    <submittedName>
        <fullName evidence="3">4-O-dimethylallyl-L-tyrosine synthase</fullName>
    </submittedName>
</protein>
<accession>A0A7D8YZG6</accession>
<evidence type="ECO:0000256" key="1">
    <source>
        <dbReference type="ARBA" id="ARBA00010209"/>
    </source>
</evidence>
<proteinExistence type="inferred from homology"/>
<dbReference type="PANTHER" id="PTHR40627">
    <property type="entry name" value="INDOLE PRENYLTRANSFERASE TDIB-RELATED"/>
    <property type="match status" value="1"/>
</dbReference>
<organism evidence="3 4">
    <name type="scientific">Lachnellula cervina</name>
    <dbReference type="NCBI Taxonomy" id="1316786"/>
    <lineage>
        <taxon>Eukaryota</taxon>
        <taxon>Fungi</taxon>
        <taxon>Dikarya</taxon>
        <taxon>Ascomycota</taxon>
        <taxon>Pezizomycotina</taxon>
        <taxon>Leotiomycetes</taxon>
        <taxon>Helotiales</taxon>
        <taxon>Lachnaceae</taxon>
        <taxon>Lachnellula</taxon>
    </lineage>
</organism>
<comment type="similarity">
    <text evidence="1">Belongs to the tryptophan dimethylallyltransferase family.</text>
</comment>
<dbReference type="Proteomes" id="UP000481288">
    <property type="component" value="Unassembled WGS sequence"/>
</dbReference>
<reference evidence="3 4" key="1">
    <citation type="submission" date="2018-05" db="EMBL/GenBank/DDBJ databases">
        <title>Whole genome sequencing for identification of molecular markers to develop diagnostic detection tools for the regulated plant pathogen Lachnellula willkommii.</title>
        <authorList>
            <person name="Giroux E."/>
            <person name="Bilodeau G."/>
        </authorList>
    </citation>
    <scope>NUCLEOTIDE SEQUENCE [LARGE SCALE GENOMIC DNA]</scope>
    <source>
        <strain evidence="3 4">CBS 625.97</strain>
    </source>
</reference>
<feature type="non-terminal residue" evidence="3">
    <location>
        <position position="364"/>
    </location>
</feature>
<dbReference type="SFLD" id="SFLDG01162">
    <property type="entry name" value="I"/>
    <property type="match status" value="1"/>
</dbReference>
<dbReference type="SFLD" id="SFLDS00036">
    <property type="entry name" value="Aromatic_Prenyltransferase"/>
    <property type="match status" value="1"/>
</dbReference>
<dbReference type="AlphaFoldDB" id="A0A7D8YZG6"/>
<name>A0A7D8YZG6_9HELO</name>
<dbReference type="InterPro" id="IPR017795">
    <property type="entry name" value="ABBA_NscD-like"/>
</dbReference>
<dbReference type="InterPro" id="IPR033964">
    <property type="entry name" value="ABBA"/>
</dbReference>
<dbReference type="CDD" id="cd13929">
    <property type="entry name" value="PT-DMATS_CymD"/>
    <property type="match status" value="1"/>
</dbReference>
<dbReference type="EMBL" id="QGMG01000222">
    <property type="protein sequence ID" value="TVY55640.1"/>
    <property type="molecule type" value="Genomic_DNA"/>
</dbReference>